<keyword evidence="4 5" id="KW-0472">Membrane</keyword>
<sequence>MTGGGPGFGTTTLEFFVYQSAFAKGDFGTGAMLGLILFVIMAGLGVAQLALTKSKD</sequence>
<keyword evidence="2 5" id="KW-0812">Transmembrane</keyword>
<evidence type="ECO:0000256" key="4">
    <source>
        <dbReference type="ARBA" id="ARBA00023136"/>
    </source>
</evidence>
<evidence type="ECO:0000256" key="2">
    <source>
        <dbReference type="ARBA" id="ARBA00022692"/>
    </source>
</evidence>
<organism evidence="6">
    <name type="scientific">freshwater metagenome</name>
    <dbReference type="NCBI Taxonomy" id="449393"/>
    <lineage>
        <taxon>unclassified sequences</taxon>
        <taxon>metagenomes</taxon>
        <taxon>ecological metagenomes</taxon>
    </lineage>
</organism>
<accession>A0A6J6RSM0</accession>
<feature type="transmembrane region" description="Helical" evidence="5">
    <location>
        <begin position="31"/>
        <end position="51"/>
    </location>
</feature>
<evidence type="ECO:0000313" key="6">
    <source>
        <dbReference type="EMBL" id="CAB4725397.1"/>
    </source>
</evidence>
<protein>
    <submittedName>
        <fullName evidence="6">Unannotated protein</fullName>
    </submittedName>
</protein>
<evidence type="ECO:0000256" key="5">
    <source>
        <dbReference type="SAM" id="Phobius"/>
    </source>
</evidence>
<dbReference type="SUPFAM" id="SSF161098">
    <property type="entry name" value="MetI-like"/>
    <property type="match status" value="1"/>
</dbReference>
<evidence type="ECO:0000256" key="1">
    <source>
        <dbReference type="ARBA" id="ARBA00004141"/>
    </source>
</evidence>
<dbReference type="GO" id="GO:0016020">
    <property type="term" value="C:membrane"/>
    <property type="evidence" value="ECO:0007669"/>
    <property type="project" value="UniProtKB-SubCell"/>
</dbReference>
<dbReference type="InterPro" id="IPR035906">
    <property type="entry name" value="MetI-like_sf"/>
</dbReference>
<proteinExistence type="predicted"/>
<dbReference type="EMBL" id="CAEZYJ010000149">
    <property type="protein sequence ID" value="CAB4725397.1"/>
    <property type="molecule type" value="Genomic_DNA"/>
</dbReference>
<evidence type="ECO:0000256" key="3">
    <source>
        <dbReference type="ARBA" id="ARBA00022989"/>
    </source>
</evidence>
<comment type="subcellular location">
    <subcellularLocation>
        <location evidence="1">Membrane</location>
        <topology evidence="1">Multi-pass membrane protein</topology>
    </subcellularLocation>
</comment>
<reference evidence="6" key="1">
    <citation type="submission" date="2020-05" db="EMBL/GenBank/DDBJ databases">
        <authorList>
            <person name="Chiriac C."/>
            <person name="Salcher M."/>
            <person name="Ghai R."/>
            <person name="Kavagutti S V."/>
        </authorList>
    </citation>
    <scope>NUCLEOTIDE SEQUENCE</scope>
</reference>
<dbReference type="AlphaFoldDB" id="A0A6J6RSM0"/>
<name>A0A6J6RSM0_9ZZZZ</name>
<keyword evidence="3 5" id="KW-1133">Transmembrane helix</keyword>
<gene>
    <name evidence="6" type="ORF">UFOPK2659_00938</name>
</gene>
<dbReference type="Gene3D" id="1.10.3720.10">
    <property type="entry name" value="MetI-like"/>
    <property type="match status" value="1"/>
</dbReference>